<proteinExistence type="predicted"/>
<evidence type="ECO:0000313" key="2">
    <source>
        <dbReference type="EMBL" id="GGE36324.1"/>
    </source>
</evidence>
<reference evidence="2" key="2">
    <citation type="submission" date="2020-09" db="EMBL/GenBank/DDBJ databases">
        <authorList>
            <person name="Sun Q."/>
            <person name="Zhou Y."/>
        </authorList>
    </citation>
    <scope>NUCLEOTIDE SEQUENCE</scope>
    <source>
        <strain evidence="2">CGMCC 1.15371</strain>
    </source>
</reference>
<reference evidence="2" key="1">
    <citation type="journal article" date="2014" name="Int. J. Syst. Evol. Microbiol.">
        <title>Complete genome sequence of Corynebacterium casei LMG S-19264T (=DSM 44701T), isolated from a smear-ripened cheese.</title>
        <authorList>
            <consortium name="US DOE Joint Genome Institute (JGI-PGF)"/>
            <person name="Walter F."/>
            <person name="Albersmeier A."/>
            <person name="Kalinowski J."/>
            <person name="Ruckert C."/>
        </authorList>
    </citation>
    <scope>NUCLEOTIDE SEQUENCE</scope>
    <source>
        <strain evidence="2">CGMCC 1.15371</strain>
    </source>
</reference>
<dbReference type="EMBL" id="BMIR01000005">
    <property type="protein sequence ID" value="GGE36324.1"/>
    <property type="molecule type" value="Genomic_DNA"/>
</dbReference>
<sequence>MIYQFKITLMHAEPPIWRTVQIDSRASFEELHEVIQIAFQWMDVHLHDFRIRVHVKNRDVYKKIMKEAAQPFRLSICYKRAICHRSYY</sequence>
<dbReference type="RefSeq" id="WP_188691250.1">
    <property type="nucleotide sequence ID" value="NZ_BMIR01000005.1"/>
</dbReference>
<evidence type="ECO:0000313" key="3">
    <source>
        <dbReference type="Proteomes" id="UP000628775"/>
    </source>
</evidence>
<keyword evidence="3" id="KW-1185">Reference proteome</keyword>
<accession>A0A8J2VPT0</accession>
<dbReference type="Proteomes" id="UP000628775">
    <property type="component" value="Unassembled WGS sequence"/>
</dbReference>
<dbReference type="Pfam" id="PF07929">
    <property type="entry name" value="PRiA4_ORF3"/>
    <property type="match status" value="1"/>
</dbReference>
<organism evidence="2 3">
    <name type="scientific">Pullulanibacillus camelliae</name>
    <dbReference type="NCBI Taxonomy" id="1707096"/>
    <lineage>
        <taxon>Bacteria</taxon>
        <taxon>Bacillati</taxon>
        <taxon>Bacillota</taxon>
        <taxon>Bacilli</taxon>
        <taxon>Bacillales</taxon>
        <taxon>Sporolactobacillaceae</taxon>
        <taxon>Pullulanibacillus</taxon>
    </lineage>
</organism>
<dbReference type="PANTHER" id="PTHR41878">
    <property type="entry name" value="LEXA REPRESSOR-RELATED"/>
    <property type="match status" value="1"/>
</dbReference>
<dbReference type="InterPro" id="IPR024047">
    <property type="entry name" value="MM3350-like_sf"/>
</dbReference>
<comment type="caution">
    <text evidence="2">The sequence shown here is derived from an EMBL/GenBank/DDBJ whole genome shotgun (WGS) entry which is preliminary data.</text>
</comment>
<dbReference type="SUPFAM" id="SSF159941">
    <property type="entry name" value="MM3350-like"/>
    <property type="match status" value="1"/>
</dbReference>
<feature type="domain" description="Plasmid pRiA4b Orf3-like" evidence="1">
    <location>
        <begin position="2"/>
        <end position="57"/>
    </location>
</feature>
<dbReference type="Gene3D" id="3.10.290.30">
    <property type="entry name" value="MM3350-like"/>
    <property type="match status" value="1"/>
</dbReference>
<name>A0A8J2VPT0_9BACL</name>
<dbReference type="InterPro" id="IPR012912">
    <property type="entry name" value="Plasmid_pRiA4b_Orf3-like"/>
</dbReference>
<gene>
    <name evidence="2" type="ORF">GCM10011391_13930</name>
</gene>
<dbReference type="PANTHER" id="PTHR41878:SF1">
    <property type="entry name" value="TNPR PROTEIN"/>
    <property type="match status" value="1"/>
</dbReference>
<protein>
    <recommendedName>
        <fullName evidence="1">Plasmid pRiA4b Orf3-like domain-containing protein</fullName>
    </recommendedName>
</protein>
<evidence type="ECO:0000259" key="1">
    <source>
        <dbReference type="Pfam" id="PF07929"/>
    </source>
</evidence>
<dbReference type="AlphaFoldDB" id="A0A8J2VPT0"/>